<comment type="caution">
    <text evidence="2">The sequence shown here is derived from an EMBL/GenBank/DDBJ whole genome shotgun (WGS) entry which is preliminary data.</text>
</comment>
<proteinExistence type="predicted"/>
<keyword evidence="1" id="KW-0812">Transmembrane</keyword>
<accession>A0A0V1ETW0</accession>
<feature type="transmembrane region" description="Helical" evidence="1">
    <location>
        <begin position="12"/>
        <end position="36"/>
    </location>
</feature>
<evidence type="ECO:0000313" key="2">
    <source>
        <dbReference type="EMBL" id="KRY77272.1"/>
    </source>
</evidence>
<organism evidence="2 3">
    <name type="scientific">Trichinella pseudospiralis</name>
    <name type="common">Parasitic roundworm</name>
    <dbReference type="NCBI Taxonomy" id="6337"/>
    <lineage>
        <taxon>Eukaryota</taxon>
        <taxon>Metazoa</taxon>
        <taxon>Ecdysozoa</taxon>
        <taxon>Nematoda</taxon>
        <taxon>Enoplea</taxon>
        <taxon>Dorylaimia</taxon>
        <taxon>Trichinellida</taxon>
        <taxon>Trichinellidae</taxon>
        <taxon>Trichinella</taxon>
    </lineage>
</organism>
<keyword evidence="1" id="KW-1133">Transmembrane helix</keyword>
<reference evidence="2 3" key="1">
    <citation type="submission" date="2015-01" db="EMBL/GenBank/DDBJ databases">
        <title>Evolution of Trichinella species and genotypes.</title>
        <authorList>
            <person name="Korhonen P.K."/>
            <person name="Edoardo P."/>
            <person name="Giuseppe L.R."/>
            <person name="Gasser R.B."/>
        </authorList>
    </citation>
    <scope>NUCLEOTIDE SEQUENCE [LARGE SCALE GENOMIC DNA]</scope>
    <source>
        <strain evidence="2">ISS13</strain>
    </source>
</reference>
<gene>
    <name evidence="2" type="ORF">T4A_1752</name>
</gene>
<evidence type="ECO:0000256" key="1">
    <source>
        <dbReference type="SAM" id="Phobius"/>
    </source>
</evidence>
<protein>
    <submittedName>
        <fullName evidence="2">Uncharacterized protein</fullName>
    </submittedName>
</protein>
<sequence length="73" mass="8207">MNSSSSTLLPFSAIFEIAFTYSLTFSDFVFSITFILQTLQLCIASKIVIVAAVCFEFTLPVFEMNSVKKWYSA</sequence>
<dbReference type="Proteomes" id="UP000054632">
    <property type="component" value="Unassembled WGS sequence"/>
</dbReference>
<feature type="transmembrane region" description="Helical" evidence="1">
    <location>
        <begin position="43"/>
        <end position="62"/>
    </location>
</feature>
<name>A0A0V1ETW0_TRIPS</name>
<keyword evidence="1" id="KW-0472">Membrane</keyword>
<evidence type="ECO:0000313" key="3">
    <source>
        <dbReference type="Proteomes" id="UP000054632"/>
    </source>
</evidence>
<dbReference type="AlphaFoldDB" id="A0A0V1ETW0"/>
<dbReference type="EMBL" id="JYDR01000008">
    <property type="protein sequence ID" value="KRY77272.1"/>
    <property type="molecule type" value="Genomic_DNA"/>
</dbReference>